<keyword evidence="6" id="KW-1185">Reference proteome</keyword>
<dbReference type="GO" id="GO:0005814">
    <property type="term" value="C:centriole"/>
    <property type="evidence" value="ECO:0007669"/>
    <property type="project" value="TreeGrafter"/>
</dbReference>
<name>A0A8S1HG12_9PELO</name>
<dbReference type="PANTHER" id="PTHR12969">
    <property type="entry name" value="NGD5/OSM-6/IFT52"/>
    <property type="match status" value="1"/>
</dbReference>
<dbReference type="InterPro" id="IPR048643">
    <property type="entry name" value="Itf52_C"/>
</dbReference>
<comment type="caution">
    <text evidence="5">The sequence shown here is derived from an EMBL/GenBank/DDBJ whole genome shotgun (WGS) entry which is preliminary data.</text>
</comment>
<feature type="compositionally biased region" description="Basic residues" evidence="1">
    <location>
        <begin position="10"/>
        <end position="20"/>
    </location>
</feature>
<organism evidence="5 6">
    <name type="scientific">Caenorhabditis auriculariae</name>
    <dbReference type="NCBI Taxonomy" id="2777116"/>
    <lineage>
        <taxon>Eukaryota</taxon>
        <taxon>Metazoa</taxon>
        <taxon>Ecdysozoa</taxon>
        <taxon>Nematoda</taxon>
        <taxon>Chromadorea</taxon>
        <taxon>Rhabditida</taxon>
        <taxon>Rhabditina</taxon>
        <taxon>Rhabditomorpha</taxon>
        <taxon>Rhabditoidea</taxon>
        <taxon>Rhabditidae</taxon>
        <taxon>Peloderinae</taxon>
        <taxon>Caenorhabditis</taxon>
    </lineage>
</organism>
<evidence type="ECO:0008006" key="7">
    <source>
        <dbReference type="Google" id="ProtNLM"/>
    </source>
</evidence>
<dbReference type="GO" id="GO:0060271">
    <property type="term" value="P:cilium assembly"/>
    <property type="evidence" value="ECO:0007669"/>
    <property type="project" value="TreeGrafter"/>
</dbReference>
<dbReference type="GO" id="GO:0042073">
    <property type="term" value="P:intraciliary transport"/>
    <property type="evidence" value="ECO:0007669"/>
    <property type="project" value="TreeGrafter"/>
</dbReference>
<dbReference type="GO" id="GO:0005929">
    <property type="term" value="C:cilium"/>
    <property type="evidence" value="ECO:0007669"/>
    <property type="project" value="TreeGrafter"/>
</dbReference>
<evidence type="ECO:0000259" key="3">
    <source>
        <dbReference type="Pfam" id="PF23352"/>
    </source>
</evidence>
<dbReference type="AlphaFoldDB" id="A0A8S1HG12"/>
<evidence type="ECO:0000313" key="6">
    <source>
        <dbReference type="Proteomes" id="UP000835052"/>
    </source>
</evidence>
<dbReference type="Gene3D" id="6.10.250.2800">
    <property type="match status" value="1"/>
</dbReference>
<dbReference type="OrthoDB" id="10259368at2759"/>
<evidence type="ECO:0000313" key="5">
    <source>
        <dbReference type="EMBL" id="CAD6193238.1"/>
    </source>
</evidence>
<dbReference type="InterPro" id="IPR039975">
    <property type="entry name" value="IFT52"/>
</dbReference>
<accession>A0A8S1HG12</accession>
<dbReference type="Proteomes" id="UP000835052">
    <property type="component" value="Unassembled WGS sequence"/>
</dbReference>
<dbReference type="CDD" id="cd23683">
    <property type="entry name" value="IFT52_CTD"/>
    <property type="match status" value="1"/>
</dbReference>
<dbReference type="Pfam" id="PF23355">
    <property type="entry name" value="IFT52_GIFT"/>
    <property type="match status" value="1"/>
</dbReference>
<evidence type="ECO:0000256" key="1">
    <source>
        <dbReference type="SAM" id="MobiDB-lite"/>
    </source>
</evidence>
<sequence length="485" mass="54261">MAPFSESHGIKKNQKSRSGRKILIDQSKQQQLSLISGFRGIARHLKSQWTVELNTEKFIPSTFDDVRAVVIAAPKLPYSSSEIDALHSFMQEGGGLLVLLGEGQQVALNVNGLLSKYGISANADCVIRTIYYYKYFDPKEALVSNGVVNRAVAAAAKKPISSEQRENAQSLVFVYPFGCTLNVERKATVALSSGSACFPVARPIAVLHQVDSSQDQTMASGRIAVVGSLLMFHDNYIDKEENGKIFDVFIDYITSSGFELNTIDATEPDINHYMHIPDLLHLSEQLKVCMFEGDMNGLVSTNFIKTFDASLSSFDLSMWPRVLRSYQELRVPAEQLSLIVPQFEVPLPPLEPAVFPPNFQELQPPQLELFDLDELFSSPEKRLSQLANKCEESDIEYFIREAGEITGVSNQLPKSQKHAKGILEHIVAKLYLFKKAAQESAEMTAAGLYDVRLLQDKEEEEDRDSHFNQEIGEQMFSDIEDFDDL</sequence>
<gene>
    <name evidence="5" type="ORF">CAUJ_LOCUS9157</name>
</gene>
<evidence type="ECO:0000259" key="2">
    <source>
        <dbReference type="Pfam" id="PF21178"/>
    </source>
</evidence>
<dbReference type="InterPro" id="IPR055458">
    <property type="entry name" value="IFT52_GIFT"/>
</dbReference>
<protein>
    <recommendedName>
        <fullName evidence="7">ABC-type uncharacterized transport system domain-containing protein</fullName>
    </recommendedName>
</protein>
<evidence type="ECO:0000259" key="4">
    <source>
        <dbReference type="Pfam" id="PF23355"/>
    </source>
</evidence>
<dbReference type="PANTHER" id="PTHR12969:SF7">
    <property type="entry name" value="INTRAFLAGELLAR TRANSPORT PROTEIN 52 HOMOLOG"/>
    <property type="match status" value="1"/>
</dbReference>
<dbReference type="Pfam" id="PF23352">
    <property type="entry name" value="IFT52_central"/>
    <property type="match status" value="1"/>
</dbReference>
<feature type="domain" description="IFT52 central" evidence="3">
    <location>
        <begin position="282"/>
        <end position="365"/>
    </location>
</feature>
<feature type="region of interest" description="Disordered" evidence="1">
    <location>
        <begin position="1"/>
        <end position="20"/>
    </location>
</feature>
<proteinExistence type="predicted"/>
<dbReference type="Pfam" id="PF21178">
    <property type="entry name" value="Itf52_C"/>
    <property type="match status" value="1"/>
</dbReference>
<feature type="domain" description="Intraflagellar transport protein 52 C-terminal" evidence="2">
    <location>
        <begin position="376"/>
        <end position="426"/>
    </location>
</feature>
<dbReference type="InterPro" id="IPR055460">
    <property type="entry name" value="IFT52_central"/>
</dbReference>
<reference evidence="5" key="1">
    <citation type="submission" date="2020-10" db="EMBL/GenBank/DDBJ databases">
        <authorList>
            <person name="Kikuchi T."/>
        </authorList>
    </citation>
    <scope>NUCLEOTIDE SEQUENCE</scope>
    <source>
        <strain evidence="5">NKZ352</strain>
    </source>
</reference>
<feature type="domain" description="IFT52 GIFT" evidence="4">
    <location>
        <begin position="22"/>
        <end position="265"/>
    </location>
</feature>
<dbReference type="GO" id="GO:0030992">
    <property type="term" value="C:intraciliary transport particle B"/>
    <property type="evidence" value="ECO:0007669"/>
    <property type="project" value="TreeGrafter"/>
</dbReference>
<dbReference type="EMBL" id="CAJGYM010000033">
    <property type="protein sequence ID" value="CAD6193238.1"/>
    <property type="molecule type" value="Genomic_DNA"/>
</dbReference>